<dbReference type="CDD" id="cd05289">
    <property type="entry name" value="MDR_like_2"/>
    <property type="match status" value="1"/>
</dbReference>
<sequence>MIRFGFDHYGDPTVLTALKAAVPLPKAGQVQLQVLGFGLNPYDASLRRGEQAAFRKLKWPIVPGTDVVGRVTALGAGVSAFALGDVVINYRPIGGYSEFVTASIGKLTKKPAALSLPEAAALPQVGLSAVTILQALALEPGQTLAVEGASGGVGALVVQLAKAQHLHVIATASARNADYLAQLGADEIGLYDQEDVGAKFKNQADATVNAVRGGQDYGAGPQLTRPGGTLLTTADAKPKTDGKCLELVQLGDRSQAKPEAAFPILTALAQAPGFSVRIAKALPFSVAGVQEGHRLLECHHPAGKLVVMTEASPE</sequence>
<dbReference type="STRING" id="1423730.FC75_GL001212"/>
<dbReference type="SUPFAM" id="SSF50129">
    <property type="entry name" value="GroES-like"/>
    <property type="match status" value="1"/>
</dbReference>
<organism evidence="2 3">
    <name type="scientific">Lacticaseibacillus camelliae DSM 22697 = JCM 13995</name>
    <dbReference type="NCBI Taxonomy" id="1423730"/>
    <lineage>
        <taxon>Bacteria</taxon>
        <taxon>Bacillati</taxon>
        <taxon>Bacillota</taxon>
        <taxon>Bacilli</taxon>
        <taxon>Lactobacillales</taxon>
        <taxon>Lactobacillaceae</taxon>
        <taxon>Lacticaseibacillus</taxon>
    </lineage>
</organism>
<dbReference type="SMART" id="SM00829">
    <property type="entry name" value="PKS_ER"/>
    <property type="match status" value="1"/>
</dbReference>
<feature type="domain" description="Enoyl reductase (ER)" evidence="1">
    <location>
        <begin position="10"/>
        <end position="307"/>
    </location>
</feature>
<keyword evidence="3" id="KW-1185">Reference proteome</keyword>
<dbReference type="AlphaFoldDB" id="A0A0R2FII9"/>
<dbReference type="GO" id="GO:0016491">
    <property type="term" value="F:oxidoreductase activity"/>
    <property type="evidence" value="ECO:0007669"/>
    <property type="project" value="InterPro"/>
</dbReference>
<dbReference type="InterPro" id="IPR052733">
    <property type="entry name" value="Chloroplast_QOR"/>
</dbReference>
<accession>A0A0R2FII9</accession>
<comment type="caution">
    <text evidence="2">The sequence shown here is derived from an EMBL/GenBank/DDBJ whole genome shotgun (WGS) entry which is preliminary data.</text>
</comment>
<dbReference type="InterPro" id="IPR013149">
    <property type="entry name" value="ADH-like_C"/>
</dbReference>
<dbReference type="Gene3D" id="3.90.180.10">
    <property type="entry name" value="Medium-chain alcohol dehydrogenases, catalytic domain"/>
    <property type="match status" value="1"/>
</dbReference>
<dbReference type="InterPro" id="IPR013154">
    <property type="entry name" value="ADH-like_N"/>
</dbReference>
<dbReference type="InterPro" id="IPR036291">
    <property type="entry name" value="NAD(P)-bd_dom_sf"/>
</dbReference>
<dbReference type="InterPro" id="IPR011032">
    <property type="entry name" value="GroES-like_sf"/>
</dbReference>
<dbReference type="Pfam" id="PF00107">
    <property type="entry name" value="ADH_zinc_N"/>
    <property type="match status" value="1"/>
</dbReference>
<dbReference type="PANTHER" id="PTHR44013:SF1">
    <property type="entry name" value="ZINC-TYPE ALCOHOL DEHYDROGENASE-LIKE PROTEIN C16A3.02C"/>
    <property type="match status" value="1"/>
</dbReference>
<dbReference type="PANTHER" id="PTHR44013">
    <property type="entry name" value="ZINC-TYPE ALCOHOL DEHYDROGENASE-LIKE PROTEIN C16A3.02C"/>
    <property type="match status" value="1"/>
</dbReference>
<reference evidence="2 3" key="1">
    <citation type="journal article" date="2015" name="Genome Announc.">
        <title>Expanding the biotechnology potential of lactobacilli through comparative genomics of 213 strains and associated genera.</title>
        <authorList>
            <person name="Sun Z."/>
            <person name="Harris H.M."/>
            <person name="McCann A."/>
            <person name="Guo C."/>
            <person name="Argimon S."/>
            <person name="Zhang W."/>
            <person name="Yang X."/>
            <person name="Jeffery I.B."/>
            <person name="Cooney J.C."/>
            <person name="Kagawa T.F."/>
            <person name="Liu W."/>
            <person name="Song Y."/>
            <person name="Salvetti E."/>
            <person name="Wrobel A."/>
            <person name="Rasinkangas P."/>
            <person name="Parkhill J."/>
            <person name="Rea M.C."/>
            <person name="O'Sullivan O."/>
            <person name="Ritari J."/>
            <person name="Douillard F.P."/>
            <person name="Paul Ross R."/>
            <person name="Yang R."/>
            <person name="Briner A.E."/>
            <person name="Felis G.E."/>
            <person name="de Vos W.M."/>
            <person name="Barrangou R."/>
            <person name="Klaenhammer T.R."/>
            <person name="Caufield P.W."/>
            <person name="Cui Y."/>
            <person name="Zhang H."/>
            <person name="O'Toole P.W."/>
        </authorList>
    </citation>
    <scope>NUCLEOTIDE SEQUENCE [LARGE SCALE GENOMIC DNA]</scope>
    <source>
        <strain evidence="2 3">DSM 22697</strain>
    </source>
</reference>
<name>A0A0R2FII9_9LACO</name>
<evidence type="ECO:0000259" key="1">
    <source>
        <dbReference type="SMART" id="SM00829"/>
    </source>
</evidence>
<dbReference type="RefSeq" id="WP_056989216.1">
    <property type="nucleotide sequence ID" value="NZ_AYZJ01000022.1"/>
</dbReference>
<dbReference type="Gene3D" id="3.40.50.720">
    <property type="entry name" value="NAD(P)-binding Rossmann-like Domain"/>
    <property type="match status" value="1"/>
</dbReference>
<evidence type="ECO:0000313" key="2">
    <source>
        <dbReference type="EMBL" id="KRN24839.1"/>
    </source>
</evidence>
<dbReference type="InterPro" id="IPR020843">
    <property type="entry name" value="ER"/>
</dbReference>
<dbReference type="EMBL" id="AYZJ01000022">
    <property type="protein sequence ID" value="KRN24839.1"/>
    <property type="molecule type" value="Genomic_DNA"/>
</dbReference>
<evidence type="ECO:0000313" key="3">
    <source>
        <dbReference type="Proteomes" id="UP000050865"/>
    </source>
</evidence>
<dbReference type="Proteomes" id="UP000050865">
    <property type="component" value="Unassembled WGS sequence"/>
</dbReference>
<dbReference type="Pfam" id="PF08240">
    <property type="entry name" value="ADH_N"/>
    <property type="match status" value="1"/>
</dbReference>
<dbReference type="PATRIC" id="fig|1423730.4.peg.1267"/>
<proteinExistence type="predicted"/>
<protein>
    <submittedName>
        <fullName evidence="2">NADPH quinone reductase</fullName>
    </submittedName>
</protein>
<gene>
    <name evidence="2" type="ORF">FC75_GL001212</name>
</gene>
<dbReference type="SUPFAM" id="SSF51735">
    <property type="entry name" value="NAD(P)-binding Rossmann-fold domains"/>
    <property type="match status" value="1"/>
</dbReference>